<dbReference type="AlphaFoldDB" id="A0AAJ0HTD8"/>
<comment type="caution">
    <text evidence="1">The sequence shown here is derived from an EMBL/GenBank/DDBJ whole genome shotgun (WGS) entry which is preliminary data.</text>
</comment>
<name>A0AAJ0HTD8_9PEZI</name>
<organism evidence="1 2">
    <name type="scientific">Lasiosphaeria hispida</name>
    <dbReference type="NCBI Taxonomy" id="260671"/>
    <lineage>
        <taxon>Eukaryota</taxon>
        <taxon>Fungi</taxon>
        <taxon>Dikarya</taxon>
        <taxon>Ascomycota</taxon>
        <taxon>Pezizomycotina</taxon>
        <taxon>Sordariomycetes</taxon>
        <taxon>Sordariomycetidae</taxon>
        <taxon>Sordariales</taxon>
        <taxon>Lasiosphaeriaceae</taxon>
        <taxon>Lasiosphaeria</taxon>
    </lineage>
</organism>
<dbReference type="Proteomes" id="UP001275084">
    <property type="component" value="Unassembled WGS sequence"/>
</dbReference>
<dbReference type="EMBL" id="JAUIQD010000001">
    <property type="protein sequence ID" value="KAK3362331.1"/>
    <property type="molecule type" value="Genomic_DNA"/>
</dbReference>
<gene>
    <name evidence="1" type="ORF">B0T25DRAFT_561406</name>
</gene>
<evidence type="ECO:0000313" key="2">
    <source>
        <dbReference type="Proteomes" id="UP001275084"/>
    </source>
</evidence>
<evidence type="ECO:0000313" key="1">
    <source>
        <dbReference type="EMBL" id="KAK3362331.1"/>
    </source>
</evidence>
<proteinExistence type="predicted"/>
<protein>
    <submittedName>
        <fullName evidence="1">Uncharacterized protein</fullName>
    </submittedName>
</protein>
<reference evidence="1" key="2">
    <citation type="submission" date="2023-06" db="EMBL/GenBank/DDBJ databases">
        <authorList>
            <consortium name="Lawrence Berkeley National Laboratory"/>
            <person name="Haridas S."/>
            <person name="Hensen N."/>
            <person name="Bonometti L."/>
            <person name="Westerberg I."/>
            <person name="Brannstrom I.O."/>
            <person name="Guillou S."/>
            <person name="Cros-Aarteil S."/>
            <person name="Calhoun S."/>
            <person name="Kuo A."/>
            <person name="Mondo S."/>
            <person name="Pangilinan J."/>
            <person name="Riley R."/>
            <person name="Labutti K."/>
            <person name="Andreopoulos B."/>
            <person name="Lipzen A."/>
            <person name="Chen C."/>
            <person name="Yanf M."/>
            <person name="Daum C."/>
            <person name="Ng V."/>
            <person name="Clum A."/>
            <person name="Steindorff A."/>
            <person name="Ohm R."/>
            <person name="Martin F."/>
            <person name="Silar P."/>
            <person name="Natvig D."/>
            <person name="Lalanne C."/>
            <person name="Gautier V."/>
            <person name="Ament-Velasquez S.L."/>
            <person name="Kruys A."/>
            <person name="Hutchinson M.I."/>
            <person name="Powell A.J."/>
            <person name="Barry K."/>
            <person name="Miller A.N."/>
            <person name="Grigoriev I.V."/>
            <person name="Debuchy R."/>
            <person name="Gladieux P."/>
            <person name="Thoren M.H."/>
            <person name="Johannesson H."/>
        </authorList>
    </citation>
    <scope>NUCLEOTIDE SEQUENCE</scope>
    <source>
        <strain evidence="1">CBS 955.72</strain>
    </source>
</reference>
<keyword evidence="2" id="KW-1185">Reference proteome</keyword>
<accession>A0AAJ0HTD8</accession>
<sequence>MPTVGTSHELTGSIPHRPTDDGWDAAAAALALPFVLTFLYTSLQCRRISARGGKGGHSLEPSLVPHWIPLVANTLSFAFDTANKGDAGAPQRRRGEDVLSLSREIHPFALRGSRSLTNKAIAEPILRNAFGTPDIDVTLWIKDDSGLGPQLAPGFEGMDPQHRFRYIQHKDLASHPTGTPLSAMAIHKPDLYRFMRDDMFCGVVEALCGNHFFRLNPNFFTKTFGLPGSYESRTMAIEAVRRWHDLGRERLDWSDEQMLEADWDPVGGTNIMRASMKLYFDCGFTRVGWEQRPLT</sequence>
<reference evidence="1" key="1">
    <citation type="journal article" date="2023" name="Mol. Phylogenet. Evol.">
        <title>Genome-scale phylogeny and comparative genomics of the fungal order Sordariales.</title>
        <authorList>
            <person name="Hensen N."/>
            <person name="Bonometti L."/>
            <person name="Westerberg I."/>
            <person name="Brannstrom I.O."/>
            <person name="Guillou S."/>
            <person name="Cros-Aarteil S."/>
            <person name="Calhoun S."/>
            <person name="Haridas S."/>
            <person name="Kuo A."/>
            <person name="Mondo S."/>
            <person name="Pangilinan J."/>
            <person name="Riley R."/>
            <person name="LaButti K."/>
            <person name="Andreopoulos B."/>
            <person name="Lipzen A."/>
            <person name="Chen C."/>
            <person name="Yan M."/>
            <person name="Daum C."/>
            <person name="Ng V."/>
            <person name="Clum A."/>
            <person name="Steindorff A."/>
            <person name="Ohm R.A."/>
            <person name="Martin F."/>
            <person name="Silar P."/>
            <person name="Natvig D.O."/>
            <person name="Lalanne C."/>
            <person name="Gautier V."/>
            <person name="Ament-Velasquez S.L."/>
            <person name="Kruys A."/>
            <person name="Hutchinson M.I."/>
            <person name="Powell A.J."/>
            <person name="Barry K."/>
            <person name="Miller A.N."/>
            <person name="Grigoriev I.V."/>
            <person name="Debuchy R."/>
            <person name="Gladieux P."/>
            <person name="Hiltunen Thoren M."/>
            <person name="Johannesson H."/>
        </authorList>
    </citation>
    <scope>NUCLEOTIDE SEQUENCE</scope>
    <source>
        <strain evidence="1">CBS 955.72</strain>
    </source>
</reference>